<protein>
    <recommendedName>
        <fullName evidence="2">Glycosyltransferase 2-like domain-containing protein</fullName>
    </recommendedName>
</protein>
<dbReference type="PANTHER" id="PTHR48090">
    <property type="entry name" value="UNDECAPRENYL-PHOSPHATE 4-DEOXY-4-FORMAMIDO-L-ARABINOSE TRANSFERASE-RELATED"/>
    <property type="match status" value="1"/>
</dbReference>
<dbReference type="Pfam" id="PF00535">
    <property type="entry name" value="Glycos_transf_2"/>
    <property type="match status" value="1"/>
</dbReference>
<dbReference type="CDD" id="cd04179">
    <property type="entry name" value="DPM_DPG-synthase_like"/>
    <property type="match status" value="1"/>
</dbReference>
<organism evidence="3 4">
    <name type="scientific">Sulfobacillus thermotolerans</name>
    <dbReference type="NCBI Taxonomy" id="338644"/>
    <lineage>
        <taxon>Bacteria</taxon>
        <taxon>Bacillati</taxon>
        <taxon>Bacillota</taxon>
        <taxon>Clostridia</taxon>
        <taxon>Eubacteriales</taxon>
        <taxon>Clostridiales Family XVII. Incertae Sedis</taxon>
        <taxon>Sulfobacillus</taxon>
    </lineage>
</organism>
<dbReference type="SUPFAM" id="SSF53448">
    <property type="entry name" value="Nucleotide-diphospho-sugar transferases"/>
    <property type="match status" value="1"/>
</dbReference>
<evidence type="ECO:0000313" key="3">
    <source>
        <dbReference type="EMBL" id="AUW95544.1"/>
    </source>
</evidence>
<dbReference type="PANTHER" id="PTHR48090:SF7">
    <property type="entry name" value="RFBJ PROTEIN"/>
    <property type="match status" value="1"/>
</dbReference>
<dbReference type="Gene3D" id="3.90.550.10">
    <property type="entry name" value="Spore Coat Polysaccharide Biosynthesis Protein SpsA, Chain A"/>
    <property type="match status" value="1"/>
</dbReference>
<keyword evidence="4" id="KW-1185">Reference proteome</keyword>
<feature type="transmembrane region" description="Helical" evidence="1">
    <location>
        <begin position="231"/>
        <end position="253"/>
    </location>
</feature>
<feature type="transmembrane region" description="Helical" evidence="1">
    <location>
        <begin position="268"/>
        <end position="290"/>
    </location>
</feature>
<dbReference type="EMBL" id="CP019454">
    <property type="protein sequence ID" value="AUW95544.1"/>
    <property type="molecule type" value="Genomic_DNA"/>
</dbReference>
<dbReference type="Proteomes" id="UP000325292">
    <property type="component" value="Chromosome"/>
</dbReference>
<keyword evidence="1" id="KW-1133">Transmembrane helix</keyword>
<feature type="domain" description="Glycosyltransferase 2-like" evidence="2">
    <location>
        <begin position="14"/>
        <end position="166"/>
    </location>
</feature>
<sequence length="323" mass="34800">MNSENHALSNTVAVIPAYNEERFIASVVFLTRQFAATVIVVDDGSTDHTAYLAEEAGAHVITIEHGGKAAALSAGFHYAMGLNPLVVVTLDGDAQHDPADIPLVVAPILDGSADVVVGSRFLNRQSQIPIWRQVGQHALTYVTNTVSGVSLTDSQSGFRAFSPHALKNLRLRSEHLSVESEMQFEIRSHALKVCEVGISVQYLDKMKRNPIRHGLQVLDTILGIISRKHPLLVFALPGVLLACIGLTTEWVVLRTIDVRHILLMGHAIYGGFLLLAGLVLVITGVILHSLESIVARIRQEVATNPRHASASDSSSSLQGGSPL</sequence>
<gene>
    <name evidence="3" type="ORF">BXT84_10835</name>
</gene>
<name>A0ABN5H756_9FIRM</name>
<evidence type="ECO:0000256" key="1">
    <source>
        <dbReference type="SAM" id="Phobius"/>
    </source>
</evidence>
<dbReference type="InterPro" id="IPR050256">
    <property type="entry name" value="Glycosyltransferase_2"/>
</dbReference>
<accession>A0ABN5H756</accession>
<dbReference type="InterPro" id="IPR001173">
    <property type="entry name" value="Glyco_trans_2-like"/>
</dbReference>
<keyword evidence="1" id="KW-0472">Membrane</keyword>
<dbReference type="InterPro" id="IPR029044">
    <property type="entry name" value="Nucleotide-diphossugar_trans"/>
</dbReference>
<reference evidence="3 4" key="1">
    <citation type="journal article" date="2019" name="Sci. Rep.">
        <title>Sulfobacillus thermotolerans: new insights into resistance and metabolic capacities of acidophilic chemolithotrophs.</title>
        <authorList>
            <person name="Panyushkina A.E."/>
            <person name="Babenko V.V."/>
            <person name="Nikitina A.S."/>
            <person name="Selezneva O.V."/>
            <person name="Tsaplina I.A."/>
            <person name="Letarova M.A."/>
            <person name="Kostryukova E.S."/>
            <person name="Letarov A.V."/>
        </authorList>
    </citation>
    <scope>NUCLEOTIDE SEQUENCE [LARGE SCALE GENOMIC DNA]</scope>
    <source>
        <strain evidence="3 4">Kr1</strain>
    </source>
</reference>
<keyword evidence="1" id="KW-0812">Transmembrane</keyword>
<proteinExistence type="predicted"/>
<evidence type="ECO:0000313" key="4">
    <source>
        <dbReference type="Proteomes" id="UP000325292"/>
    </source>
</evidence>
<evidence type="ECO:0000259" key="2">
    <source>
        <dbReference type="Pfam" id="PF00535"/>
    </source>
</evidence>